<dbReference type="InterPro" id="IPR039554">
    <property type="entry name" value="HigA2-like_HTH"/>
</dbReference>
<dbReference type="PROSITE" id="PS50943">
    <property type="entry name" value="HTH_CROC1"/>
    <property type="match status" value="1"/>
</dbReference>
<accession>A0A367WQY3</accession>
<dbReference type="AlphaFoldDB" id="A0A367WQY3"/>
<comment type="caution">
    <text evidence="2">The sequence shown here is derived from an EMBL/GenBank/DDBJ whole genome shotgun (WGS) entry which is preliminary data.</text>
</comment>
<dbReference type="EMBL" id="JPWH01000023">
    <property type="protein sequence ID" value="RCK43864.1"/>
    <property type="molecule type" value="Genomic_DNA"/>
</dbReference>
<dbReference type="Proteomes" id="UP000252517">
    <property type="component" value="Unassembled WGS sequence"/>
</dbReference>
<dbReference type="Gene3D" id="1.10.260.40">
    <property type="entry name" value="lambda repressor-like DNA-binding domains"/>
    <property type="match status" value="1"/>
</dbReference>
<dbReference type="InterPro" id="IPR001387">
    <property type="entry name" value="Cro/C1-type_HTH"/>
</dbReference>
<organism evidence="2 3">
    <name type="scientific">Thalassospira profundimaris</name>
    <dbReference type="NCBI Taxonomy" id="502049"/>
    <lineage>
        <taxon>Bacteria</taxon>
        <taxon>Pseudomonadati</taxon>
        <taxon>Pseudomonadota</taxon>
        <taxon>Alphaproteobacteria</taxon>
        <taxon>Rhodospirillales</taxon>
        <taxon>Thalassospiraceae</taxon>
        <taxon>Thalassospira</taxon>
    </lineage>
</organism>
<reference evidence="2 3" key="1">
    <citation type="submission" date="2014-07" db="EMBL/GenBank/DDBJ databases">
        <title>Draft genome sequence of Thalassospira profundimaris S25-3-2.</title>
        <authorList>
            <person name="Lai Q."/>
            <person name="Shao Z."/>
        </authorList>
    </citation>
    <scope>NUCLEOTIDE SEQUENCE [LARGE SCALE GENOMIC DNA]</scope>
    <source>
        <strain evidence="2 3">S25-3-2</strain>
    </source>
</reference>
<evidence type="ECO:0000313" key="3">
    <source>
        <dbReference type="Proteomes" id="UP000252517"/>
    </source>
</evidence>
<dbReference type="Pfam" id="PF13744">
    <property type="entry name" value="HTH_37"/>
    <property type="match status" value="1"/>
</dbReference>
<dbReference type="GO" id="GO:0003677">
    <property type="term" value="F:DNA binding"/>
    <property type="evidence" value="ECO:0007669"/>
    <property type="project" value="InterPro"/>
</dbReference>
<protein>
    <recommendedName>
        <fullName evidence="1">HTH cro/C1-type domain-containing protein</fullName>
    </recommendedName>
</protein>
<feature type="domain" description="HTH cro/C1-type" evidence="1">
    <location>
        <begin position="34"/>
        <end position="64"/>
    </location>
</feature>
<dbReference type="OrthoDB" id="9797478at2"/>
<sequence>MARKLGEILQKLPEERRELIESRADAFLEEVSNLEKLRKLRGLVQNDIARHLNIQQASVSKMERQTDMYLSTLRNFVEACGGELELTVKFPEHKTPLRLKSLSDS</sequence>
<evidence type="ECO:0000259" key="1">
    <source>
        <dbReference type="PROSITE" id="PS50943"/>
    </source>
</evidence>
<dbReference type="SUPFAM" id="SSF47413">
    <property type="entry name" value="lambda repressor-like DNA-binding domains"/>
    <property type="match status" value="1"/>
</dbReference>
<evidence type="ECO:0000313" key="2">
    <source>
        <dbReference type="EMBL" id="RCK43864.1"/>
    </source>
</evidence>
<dbReference type="InterPro" id="IPR010982">
    <property type="entry name" value="Lambda_DNA-bd_dom_sf"/>
</dbReference>
<gene>
    <name evidence="2" type="ORF">TH25_20670</name>
</gene>
<proteinExistence type="predicted"/>
<name>A0A367WQY3_9PROT</name>
<dbReference type="RefSeq" id="WP_114090048.1">
    <property type="nucleotide sequence ID" value="NZ_JPWH01000023.1"/>
</dbReference>
<dbReference type="CDD" id="cd00093">
    <property type="entry name" value="HTH_XRE"/>
    <property type="match status" value="1"/>
</dbReference>